<keyword evidence="4 6" id="KW-0472">Membrane</keyword>
<proteinExistence type="predicted"/>
<dbReference type="Gene3D" id="1.20.1250.20">
    <property type="entry name" value="MFS general substrate transporter like domains"/>
    <property type="match status" value="1"/>
</dbReference>
<evidence type="ECO:0000256" key="6">
    <source>
        <dbReference type="SAM" id="Phobius"/>
    </source>
</evidence>
<evidence type="ECO:0000256" key="1">
    <source>
        <dbReference type="ARBA" id="ARBA00004141"/>
    </source>
</evidence>
<evidence type="ECO:0000256" key="2">
    <source>
        <dbReference type="ARBA" id="ARBA00022692"/>
    </source>
</evidence>
<evidence type="ECO:0000313" key="8">
    <source>
        <dbReference type="Proteomes" id="UP000515908"/>
    </source>
</evidence>
<evidence type="ECO:0000256" key="4">
    <source>
        <dbReference type="ARBA" id="ARBA00023136"/>
    </source>
</evidence>
<comment type="subcellular location">
    <subcellularLocation>
        <location evidence="1">Membrane</location>
        <topology evidence="1">Multi-pass membrane protein</topology>
    </subcellularLocation>
</comment>
<feature type="transmembrane region" description="Helical" evidence="6">
    <location>
        <begin position="179"/>
        <end position="200"/>
    </location>
</feature>
<dbReference type="PANTHER" id="PTHR21576">
    <property type="entry name" value="UNCHARACTERIZED NODULIN-LIKE PROTEIN"/>
    <property type="match status" value="1"/>
</dbReference>
<feature type="transmembrane region" description="Helical" evidence="6">
    <location>
        <begin position="212"/>
        <end position="231"/>
    </location>
</feature>
<reference evidence="7 8" key="1">
    <citation type="submission" date="2020-08" db="EMBL/GenBank/DDBJ databases">
        <authorList>
            <person name="Newling K."/>
            <person name="Davey J."/>
            <person name="Forrester S."/>
        </authorList>
    </citation>
    <scope>NUCLEOTIDE SEQUENCE [LARGE SCALE GENOMIC DNA]</scope>
    <source>
        <strain evidence="8">Crithidia deanei Carvalho (ATCC PRA-265)</strain>
    </source>
</reference>
<dbReference type="Proteomes" id="UP000515908">
    <property type="component" value="Chromosome 11"/>
</dbReference>
<sequence length="319" mass="36091">MQELEFKSQADETACKAEPAALEDEIYAGVAAKGQTEEDKKSSKSAGGQPARETTMVLQEPQYQGSFWRHLLTFDLWLFWLTFFGLWGTGTVINMNAAQLYRSINNGVYDPRRQSLYVALIGLGSAIGRIVSGVIDMKLTRWRRDGVRDISTTLFLPTGCLFLFIAYLVFTVIPPEGLVFPFLIGSIGTGMGWALGALSVRICYARDVGKHYNFMFSSGFVSVIVLNRFMFGGMFDAEGERLNSLPYCNQRSCVRNQCFILMSINVLSFFSGCVVHWRFARFVKREKKCGWSNKCPFRSMKRFKPSKDIQVICKTNVYN</sequence>
<feature type="transmembrane region" description="Helical" evidence="6">
    <location>
        <begin position="153"/>
        <end position="173"/>
    </location>
</feature>
<accession>A0A7G2CHY5</accession>
<evidence type="ECO:0000313" key="7">
    <source>
        <dbReference type="EMBL" id="CAD2218534.1"/>
    </source>
</evidence>
<evidence type="ECO:0000256" key="5">
    <source>
        <dbReference type="SAM" id="MobiDB-lite"/>
    </source>
</evidence>
<dbReference type="SUPFAM" id="SSF103473">
    <property type="entry name" value="MFS general substrate transporter"/>
    <property type="match status" value="1"/>
</dbReference>
<feature type="region of interest" description="Disordered" evidence="5">
    <location>
        <begin position="32"/>
        <end position="54"/>
    </location>
</feature>
<dbReference type="OrthoDB" id="410267at2759"/>
<feature type="transmembrane region" description="Helical" evidence="6">
    <location>
        <begin position="76"/>
        <end position="95"/>
    </location>
</feature>
<feature type="transmembrane region" description="Helical" evidence="6">
    <location>
        <begin position="115"/>
        <end position="132"/>
    </location>
</feature>
<feature type="transmembrane region" description="Helical" evidence="6">
    <location>
        <begin position="259"/>
        <end position="279"/>
    </location>
</feature>
<gene>
    <name evidence="7" type="ORF">ADEAN_000602300</name>
</gene>
<dbReference type="GO" id="GO:0016020">
    <property type="term" value="C:membrane"/>
    <property type="evidence" value="ECO:0007669"/>
    <property type="project" value="UniProtKB-SubCell"/>
</dbReference>
<name>A0A7G2CHY5_9TRYP</name>
<keyword evidence="3 6" id="KW-1133">Transmembrane helix</keyword>
<protein>
    <submittedName>
        <fullName evidence="7">Uncharacterized protein</fullName>
    </submittedName>
</protein>
<dbReference type="AlphaFoldDB" id="A0A7G2CHY5"/>
<dbReference type="EMBL" id="LR877155">
    <property type="protein sequence ID" value="CAD2218534.1"/>
    <property type="molecule type" value="Genomic_DNA"/>
</dbReference>
<keyword evidence="8" id="KW-1185">Reference proteome</keyword>
<dbReference type="VEuPathDB" id="TriTrypDB:ADEAN_000602300"/>
<dbReference type="PANTHER" id="PTHR21576:SF46">
    <property type="entry name" value="NODULIN-LIKE DOMAIN-CONTAINING PROTEIN"/>
    <property type="match status" value="1"/>
</dbReference>
<organism evidence="7 8">
    <name type="scientific">Angomonas deanei</name>
    <dbReference type="NCBI Taxonomy" id="59799"/>
    <lineage>
        <taxon>Eukaryota</taxon>
        <taxon>Discoba</taxon>
        <taxon>Euglenozoa</taxon>
        <taxon>Kinetoplastea</taxon>
        <taxon>Metakinetoplastina</taxon>
        <taxon>Trypanosomatida</taxon>
        <taxon>Trypanosomatidae</taxon>
        <taxon>Strigomonadinae</taxon>
        <taxon>Angomonas</taxon>
    </lineage>
</organism>
<dbReference type="InterPro" id="IPR036259">
    <property type="entry name" value="MFS_trans_sf"/>
</dbReference>
<keyword evidence="2 6" id="KW-0812">Transmembrane</keyword>
<evidence type="ECO:0000256" key="3">
    <source>
        <dbReference type="ARBA" id="ARBA00022989"/>
    </source>
</evidence>